<protein>
    <submittedName>
        <fullName evidence="1">Iron complex transport system substrate-binding protein</fullName>
    </submittedName>
</protein>
<accession>A0A239KE22</accession>
<gene>
    <name evidence="1" type="ORF">SAMN05421642_110111</name>
</gene>
<organism evidence="1 2">
    <name type="scientific">Rhodococcoides kyotonense</name>
    <dbReference type="NCBI Taxonomy" id="398843"/>
    <lineage>
        <taxon>Bacteria</taxon>
        <taxon>Bacillati</taxon>
        <taxon>Actinomycetota</taxon>
        <taxon>Actinomycetes</taxon>
        <taxon>Mycobacteriales</taxon>
        <taxon>Nocardiaceae</taxon>
        <taxon>Rhodococcoides</taxon>
    </lineage>
</organism>
<dbReference type="OrthoDB" id="9793175at2"/>
<evidence type="ECO:0000313" key="2">
    <source>
        <dbReference type="Proteomes" id="UP000198327"/>
    </source>
</evidence>
<sequence>MGGDGGWAFTSDSPQGKLMTSLGFTYNDPPADLQSSRQGASGVAVVGPENMSAGFADSRTLFAVSMGPADQHRALAADPLLANQIAVSQNRVYSLGTAAFRLDYYSAKQTVDLLVSLFQKG</sequence>
<dbReference type="AlphaFoldDB" id="A0A239KE22"/>
<keyword evidence="2" id="KW-1185">Reference proteome</keyword>
<proteinExistence type="predicted"/>
<dbReference type="Gene3D" id="3.40.50.1980">
    <property type="entry name" value="Nitrogenase molybdenum iron protein domain"/>
    <property type="match status" value="1"/>
</dbReference>
<dbReference type="STRING" id="398843.A3K89_11035"/>
<dbReference type="RefSeq" id="WP_141136501.1">
    <property type="nucleotide sequence ID" value="NZ_FZOW01000010.1"/>
</dbReference>
<reference evidence="2" key="1">
    <citation type="submission" date="2017-06" db="EMBL/GenBank/DDBJ databases">
        <authorList>
            <person name="Varghese N."/>
            <person name="Submissions S."/>
        </authorList>
    </citation>
    <scope>NUCLEOTIDE SEQUENCE [LARGE SCALE GENOMIC DNA]</scope>
    <source>
        <strain evidence="2">JCM 23211</strain>
    </source>
</reference>
<dbReference type="SUPFAM" id="SSF53807">
    <property type="entry name" value="Helical backbone' metal receptor"/>
    <property type="match status" value="1"/>
</dbReference>
<evidence type="ECO:0000313" key="1">
    <source>
        <dbReference type="EMBL" id="SNT16401.1"/>
    </source>
</evidence>
<dbReference type="Proteomes" id="UP000198327">
    <property type="component" value="Unassembled WGS sequence"/>
</dbReference>
<dbReference type="EMBL" id="FZOW01000010">
    <property type="protein sequence ID" value="SNT16401.1"/>
    <property type="molecule type" value="Genomic_DNA"/>
</dbReference>
<name>A0A239KE22_9NOCA</name>